<accession>A0AAD8H4Q2</accession>
<evidence type="ECO:0000256" key="8">
    <source>
        <dbReference type="SAM" id="MobiDB-lite"/>
    </source>
</evidence>
<dbReference type="Gene3D" id="1.25.40.10">
    <property type="entry name" value="Tetratricopeptide repeat domain"/>
    <property type="match status" value="1"/>
</dbReference>
<dbReference type="InterPro" id="IPR028275">
    <property type="entry name" value="CLU_N"/>
</dbReference>
<dbReference type="SMART" id="SM00028">
    <property type="entry name" value="TPR"/>
    <property type="match status" value="3"/>
</dbReference>
<feature type="compositionally biased region" description="Basic residues" evidence="8">
    <location>
        <begin position="1"/>
        <end position="17"/>
    </location>
</feature>
<evidence type="ECO:0000256" key="5">
    <source>
        <dbReference type="ARBA" id="ARBA00022803"/>
    </source>
</evidence>
<protein>
    <submittedName>
        <fullName evidence="10">Clu domain-containing protein</fullName>
    </submittedName>
</protein>
<dbReference type="GO" id="GO:0005634">
    <property type="term" value="C:nucleus"/>
    <property type="evidence" value="ECO:0007669"/>
    <property type="project" value="UniProtKB-SubCell"/>
</dbReference>
<feature type="region of interest" description="Disordered" evidence="8">
    <location>
        <begin position="1097"/>
        <end position="1130"/>
    </location>
</feature>
<dbReference type="SUPFAM" id="SSF48452">
    <property type="entry name" value="TPR-like"/>
    <property type="match status" value="2"/>
</dbReference>
<evidence type="ECO:0000256" key="6">
    <source>
        <dbReference type="ARBA" id="ARBA00023242"/>
    </source>
</evidence>
<evidence type="ECO:0000256" key="7">
    <source>
        <dbReference type="PROSITE-ProRule" id="PRU00339"/>
    </source>
</evidence>
<dbReference type="Pfam" id="PF13424">
    <property type="entry name" value="TPR_12"/>
    <property type="match status" value="2"/>
</dbReference>
<dbReference type="FunFam" id="1.25.40.10:FF:000024">
    <property type="entry name" value="Tetratricopeptide repeat (TPR)-like superfamily protein"/>
    <property type="match status" value="1"/>
</dbReference>
<dbReference type="InterPro" id="IPR019734">
    <property type="entry name" value="TPR_rpt"/>
</dbReference>
<dbReference type="Pfam" id="PF12807">
    <property type="entry name" value="eIF3_p135"/>
    <property type="match status" value="1"/>
</dbReference>
<dbReference type="PROSITE" id="PS51823">
    <property type="entry name" value="CLU"/>
    <property type="match status" value="1"/>
</dbReference>
<feature type="compositionally biased region" description="Basic and acidic residues" evidence="8">
    <location>
        <begin position="1318"/>
        <end position="1331"/>
    </location>
</feature>
<keyword evidence="6" id="KW-0539">Nucleus</keyword>
<evidence type="ECO:0000256" key="1">
    <source>
        <dbReference type="ARBA" id="ARBA00004123"/>
    </source>
</evidence>
<reference evidence="10" key="1">
    <citation type="submission" date="2023-02" db="EMBL/GenBank/DDBJ databases">
        <title>Genome of toxic invasive species Heracleum sosnowskyi carries increased number of genes despite the absence of recent whole-genome duplications.</title>
        <authorList>
            <person name="Schelkunov M."/>
            <person name="Shtratnikova V."/>
            <person name="Makarenko M."/>
            <person name="Klepikova A."/>
            <person name="Omelchenko D."/>
            <person name="Novikova G."/>
            <person name="Obukhova E."/>
            <person name="Bogdanov V."/>
            <person name="Penin A."/>
            <person name="Logacheva M."/>
        </authorList>
    </citation>
    <scope>NUCLEOTIDE SEQUENCE</scope>
    <source>
        <strain evidence="10">Hsosn_3</strain>
        <tissue evidence="10">Leaf</tissue>
    </source>
</reference>
<dbReference type="CDD" id="cd15466">
    <property type="entry name" value="CLU-central"/>
    <property type="match status" value="1"/>
</dbReference>
<dbReference type="InterPro" id="IPR033646">
    <property type="entry name" value="CLU-central"/>
</dbReference>
<keyword evidence="11" id="KW-1185">Reference proteome</keyword>
<feature type="domain" description="Clu" evidence="9">
    <location>
        <begin position="298"/>
        <end position="549"/>
    </location>
</feature>
<feature type="region of interest" description="Disordered" evidence="8">
    <location>
        <begin position="1313"/>
        <end position="1382"/>
    </location>
</feature>
<evidence type="ECO:0000256" key="3">
    <source>
        <dbReference type="ARBA" id="ARBA00022490"/>
    </source>
</evidence>
<dbReference type="InterPro" id="IPR011990">
    <property type="entry name" value="TPR-like_helical_dom_sf"/>
</dbReference>
<keyword evidence="3" id="KW-0963">Cytoplasm</keyword>
<dbReference type="InterPro" id="IPR027523">
    <property type="entry name" value="CLU_prot"/>
</dbReference>
<evidence type="ECO:0000256" key="4">
    <source>
        <dbReference type="ARBA" id="ARBA00022737"/>
    </source>
</evidence>
<dbReference type="Proteomes" id="UP001237642">
    <property type="component" value="Unassembled WGS sequence"/>
</dbReference>
<dbReference type="PANTHER" id="PTHR12601:SF45">
    <property type="entry name" value="PROTEIN REDUCED CHLOROPLAST COVERAGE 3"/>
    <property type="match status" value="1"/>
</dbReference>
<feature type="repeat" description="TPR" evidence="7">
    <location>
        <begin position="879"/>
        <end position="912"/>
    </location>
</feature>
<feature type="region of interest" description="Disordered" evidence="8">
    <location>
        <begin position="1"/>
        <end position="20"/>
    </location>
</feature>
<dbReference type="GO" id="GO:0003729">
    <property type="term" value="F:mRNA binding"/>
    <property type="evidence" value="ECO:0007669"/>
    <property type="project" value="UniProtKB-ARBA"/>
</dbReference>
<evidence type="ECO:0000259" key="9">
    <source>
        <dbReference type="PROSITE" id="PS51823"/>
    </source>
</evidence>
<evidence type="ECO:0000256" key="2">
    <source>
        <dbReference type="ARBA" id="ARBA00004514"/>
    </source>
</evidence>
<dbReference type="PROSITE" id="PS50005">
    <property type="entry name" value="TPR"/>
    <property type="match status" value="1"/>
</dbReference>
<feature type="compositionally biased region" description="Acidic residues" evidence="8">
    <location>
        <begin position="1371"/>
        <end position="1381"/>
    </location>
</feature>
<dbReference type="Pfam" id="PF15044">
    <property type="entry name" value="CLU_N"/>
    <property type="match status" value="1"/>
</dbReference>
<dbReference type="GO" id="GO:0019750">
    <property type="term" value="P:chloroplast localization"/>
    <property type="evidence" value="ECO:0007669"/>
    <property type="project" value="UniProtKB-ARBA"/>
</dbReference>
<name>A0AAD8H4Q2_9APIA</name>
<gene>
    <name evidence="10" type="ORF">POM88_044572</name>
</gene>
<dbReference type="PANTHER" id="PTHR12601">
    <property type="entry name" value="EUKARYOTIC TRANSLATION INITIATION FACTOR 3 SUBUNIT EIF-3"/>
    <property type="match status" value="1"/>
</dbReference>
<dbReference type="EMBL" id="JAUIZM010000010">
    <property type="protein sequence ID" value="KAK1360098.1"/>
    <property type="molecule type" value="Genomic_DNA"/>
</dbReference>
<reference evidence="10" key="2">
    <citation type="submission" date="2023-05" db="EMBL/GenBank/DDBJ databases">
        <authorList>
            <person name="Schelkunov M.I."/>
        </authorList>
    </citation>
    <scope>NUCLEOTIDE SEQUENCE</scope>
    <source>
        <strain evidence="10">Hsosn_3</strain>
        <tissue evidence="10">Leaf</tissue>
    </source>
</reference>
<keyword evidence="4" id="KW-0677">Repeat</keyword>
<proteinExistence type="predicted"/>
<organism evidence="10 11">
    <name type="scientific">Heracleum sosnowskyi</name>
    <dbReference type="NCBI Taxonomy" id="360622"/>
    <lineage>
        <taxon>Eukaryota</taxon>
        <taxon>Viridiplantae</taxon>
        <taxon>Streptophyta</taxon>
        <taxon>Embryophyta</taxon>
        <taxon>Tracheophyta</taxon>
        <taxon>Spermatophyta</taxon>
        <taxon>Magnoliopsida</taxon>
        <taxon>eudicotyledons</taxon>
        <taxon>Gunneridae</taxon>
        <taxon>Pentapetalae</taxon>
        <taxon>asterids</taxon>
        <taxon>campanulids</taxon>
        <taxon>Apiales</taxon>
        <taxon>Apiaceae</taxon>
        <taxon>Apioideae</taxon>
        <taxon>apioid superclade</taxon>
        <taxon>Tordylieae</taxon>
        <taxon>Tordyliinae</taxon>
        <taxon>Heracleum</taxon>
    </lineage>
</organism>
<sequence length="1674" mass="185980">MAPKSGRGKGNRNKSEKKKKEEKVLVPSLVDIVVITPYETQLTLKGISTDKILDVKKLLAVNVETCHLTNYSLSHQVKGQNLNDKVDVVSLKPCLLRMVEEEYTKEEDAVAHVRRLLDIVACTTRFDKPKSGVIGSGKTRNYDPVRNADPPAATESLDMAAIQPIPKLADFYDFFSFSHLSPPVLYIKRVDHKDGQRKTDCDDHFELQIKICNGKLIYVVASVNGFYSLGKQYLQSYSLVDLLQQLSRAFFNAYDRLMKAFVEHNKFANLPYGFRANTWLFPPSLSDSASNFASLPIEDENWGGNGGGQGRYGEYDHRPWATDFAILRSLPCKTEEERVVRDRKAFLLHKIIKVSPGSILHESCIGDLSITVRRDAADASTKLERNLFGRGLDSTSVKEVAQMSLLKGVIANESVVVNDSLSFGTVVIRHCGYTATVEVVGDVKEDEYNSQSISIDDQPDGGANSLNINSLRTFLPKSCTSDLSGKNLSPHSNVSDIETSSCLVRKVIKVSLSKLEEEPVLTDRLIRWELGSCWIQHLQKQEKSTDDTSKIPKDDISETVVKGLGKKFKMLKKREKMAGSVDSNEEIDYRTSNLDVENNTGEVSSSESESEANLIKLISEEAFLRLKETGTNLHSKSVDELIKMAHVYYDEIALPKLVTDFGSLELSPVDGRTLTDYMHLRGLKMRSLGRVVELADKLPHIQSLCIHEMVTRAFKHVLKAVIASVENVADFSAQVASSLNFLLGNCTTEDNCHDISEDHYIKLQWLRTFLAIRFGYTTKDNFQHLRKLSILRGLCHKVGLELIPRDYDMESPNPFNRSDIISLVPVCKHVGFYSADGRTLLESSKIALDKGKLEESVNYGTKALAKMIAVCGPYHRTTASAYSLLAVVLYHTGDFNQATIYQQKALDINERELGLDHPETMKSYGDLSVFYYRLQHMELALKYVNRALFLLNFACGLSHPNTAATYINVAMMEEGMGNADVALRYLHEALKCNRKMLGADHIQTAASYHAIAIALSLMEAYSLSVQHEQTTLQILQAKLGAEDLRTQDAAAWLEYFESKALEQQEAARNGTPKLDASIASKGHLSVSDLLDFISPDQELKGRDSHRRRHAKVSPVGAKSQKAQQHDERSNDSIVPAGIETRRGLSDFSTVEDGSDVVVSQEPKDIGISKYDPIDTEEAIQEASSDESWQEASSKVRTGHAASRKFGRRCPDLAKLKISKNEYNNPRETSHRREAMLIRQKATPRTISTKPSKKRHTKVLCSSAGDDTPILEAKTLVSKVSTMQIPKVSPTSSSLTAMASKSLSYKEVAVSPPGTVRKPLLEKGDKSNEVKTDTQICHSSSEKSKENGSMRVTLEEAVPDNEAAKDHISEAPEAETESEEYGEQVLKLGCSGNQDNSVETTRSKLSAEAEPFNPGVFPLTHRVAVTSVYDVRTGQGILVEPVGFPPLAARVPCGPRSALYYRMSRSMRVKHGYFKYHLPPTERSRNDFSGIMNPHAPEFIPKKAWQMNPVTEDSEVSVDSNSMIGASDELPAEVKAEERVSCRTEDVRIKTSTSNADNAELARQILLSFIVKSDQHNSDPASHSLIAQKKSEFTGNSSEAISNDSAIIKILYGSEGKANLGSQIGRDEKLKTSEATNKHEDEGFVIVTKRRRNRQHFASRVNGLHNQQPISASVR</sequence>
<comment type="subcellular location">
    <subcellularLocation>
        <location evidence="2">Cytoplasm</location>
        <location evidence="2">Cytosol</location>
    </subcellularLocation>
    <subcellularLocation>
        <location evidence="1">Nucleus</location>
    </subcellularLocation>
</comment>
<evidence type="ECO:0000313" key="10">
    <source>
        <dbReference type="EMBL" id="KAK1360098.1"/>
    </source>
</evidence>
<dbReference type="GO" id="GO:0005829">
    <property type="term" value="C:cytosol"/>
    <property type="evidence" value="ECO:0007669"/>
    <property type="project" value="UniProtKB-SubCell"/>
</dbReference>
<keyword evidence="5 7" id="KW-0802">TPR repeat</keyword>
<dbReference type="InterPro" id="IPR025697">
    <property type="entry name" value="CLU_dom"/>
</dbReference>
<comment type="caution">
    <text evidence="10">The sequence shown here is derived from an EMBL/GenBank/DDBJ whole genome shotgun (WGS) entry which is preliminary data.</text>
</comment>
<evidence type="ECO:0000313" key="11">
    <source>
        <dbReference type="Proteomes" id="UP001237642"/>
    </source>
</evidence>